<dbReference type="GO" id="GO:0000976">
    <property type="term" value="F:transcription cis-regulatory region binding"/>
    <property type="evidence" value="ECO:0007669"/>
    <property type="project" value="TreeGrafter"/>
</dbReference>
<dbReference type="SUPFAM" id="SSF48498">
    <property type="entry name" value="Tetracyclin repressor-like, C-terminal domain"/>
    <property type="match status" value="1"/>
</dbReference>
<dbReference type="PANTHER" id="PTHR30055:SF146">
    <property type="entry name" value="HTH-TYPE TRANSCRIPTIONAL DUAL REGULATOR CECR"/>
    <property type="match status" value="1"/>
</dbReference>
<evidence type="ECO:0000256" key="1">
    <source>
        <dbReference type="ARBA" id="ARBA00023015"/>
    </source>
</evidence>
<dbReference type="InterPro" id="IPR050109">
    <property type="entry name" value="HTH-type_TetR-like_transc_reg"/>
</dbReference>
<dbReference type="InterPro" id="IPR023772">
    <property type="entry name" value="DNA-bd_HTH_TetR-type_CS"/>
</dbReference>
<proteinExistence type="predicted"/>
<reference evidence="6 7" key="1">
    <citation type="submission" date="2017-07" db="EMBL/GenBank/DDBJ databases">
        <title>Elstera cyanobacteriorum sp. nov., a novel bacterium isolated from cyanobacterial aggregates in a eutrophic lake.</title>
        <authorList>
            <person name="Cai H."/>
        </authorList>
    </citation>
    <scope>NUCLEOTIDE SEQUENCE [LARGE SCALE GENOMIC DNA]</scope>
    <source>
        <strain evidence="6 7">TH019</strain>
    </source>
</reference>
<dbReference type="InterPro" id="IPR009057">
    <property type="entry name" value="Homeodomain-like_sf"/>
</dbReference>
<dbReference type="PANTHER" id="PTHR30055">
    <property type="entry name" value="HTH-TYPE TRANSCRIPTIONAL REGULATOR RUTR"/>
    <property type="match status" value="1"/>
</dbReference>
<dbReference type="SUPFAM" id="SSF46689">
    <property type="entry name" value="Homeodomain-like"/>
    <property type="match status" value="1"/>
</dbReference>
<evidence type="ECO:0000256" key="4">
    <source>
        <dbReference type="PROSITE-ProRule" id="PRU00335"/>
    </source>
</evidence>
<dbReference type="PROSITE" id="PS01081">
    <property type="entry name" value="HTH_TETR_1"/>
    <property type="match status" value="1"/>
</dbReference>
<keyword evidence="1" id="KW-0805">Transcription regulation</keyword>
<dbReference type="OrthoDB" id="5292901at2"/>
<comment type="caution">
    <text evidence="6">The sequence shown here is derived from an EMBL/GenBank/DDBJ whole genome shotgun (WGS) entry which is preliminary data.</text>
</comment>
<organism evidence="6 7">
    <name type="scientific">Elstera cyanobacteriorum</name>
    <dbReference type="NCBI Taxonomy" id="2022747"/>
    <lineage>
        <taxon>Bacteria</taxon>
        <taxon>Pseudomonadati</taxon>
        <taxon>Pseudomonadota</taxon>
        <taxon>Alphaproteobacteria</taxon>
        <taxon>Rhodospirillales</taxon>
        <taxon>Rhodospirillaceae</taxon>
        <taxon>Elstera</taxon>
    </lineage>
</organism>
<evidence type="ECO:0000256" key="3">
    <source>
        <dbReference type="ARBA" id="ARBA00023163"/>
    </source>
</evidence>
<dbReference type="RefSeq" id="WP_094407948.1">
    <property type="nucleotide sequence ID" value="NZ_BMJZ01000001.1"/>
</dbReference>
<evidence type="ECO:0000313" key="7">
    <source>
        <dbReference type="Proteomes" id="UP000216361"/>
    </source>
</evidence>
<keyword evidence="2 4" id="KW-0238">DNA-binding</keyword>
<feature type="domain" description="HTH tetR-type" evidence="5">
    <location>
        <begin position="25"/>
        <end position="85"/>
    </location>
</feature>
<sequence length="221" mass="24177">MTVPLAAFAAPPLGAQGATDDPADTAKRRQILEGAKRVFLEHGFDGASMNDITKAAGVSKGTIYAYFSGKDTLFEELIRLEKQEQAESLCLISPDDHATADVLYDFGLKILTKLLHPESIARVRLVMGITPRFPNIGRTFFETGYARGIARLTDYLATQITQGKLDAADPAKAAQHFFDICFSRPLRAAMLAVIDDMSPEEKHAHVTESVAAFFKLYPLKG</sequence>
<evidence type="ECO:0000259" key="5">
    <source>
        <dbReference type="PROSITE" id="PS50977"/>
    </source>
</evidence>
<dbReference type="EMBL" id="NOXS01000029">
    <property type="protein sequence ID" value="OYQ20125.1"/>
    <property type="molecule type" value="Genomic_DNA"/>
</dbReference>
<dbReference type="Pfam" id="PF00440">
    <property type="entry name" value="TetR_N"/>
    <property type="match status" value="1"/>
</dbReference>
<dbReference type="Proteomes" id="UP000216361">
    <property type="component" value="Unassembled WGS sequence"/>
</dbReference>
<dbReference type="PROSITE" id="PS50977">
    <property type="entry name" value="HTH_TETR_2"/>
    <property type="match status" value="1"/>
</dbReference>
<protein>
    <recommendedName>
        <fullName evidence="5">HTH tetR-type domain-containing protein</fullName>
    </recommendedName>
</protein>
<dbReference type="AlphaFoldDB" id="A0A255XUN4"/>
<dbReference type="InterPro" id="IPR039536">
    <property type="entry name" value="TetR_C_Proteobacteria"/>
</dbReference>
<keyword evidence="7" id="KW-1185">Reference proteome</keyword>
<dbReference type="Pfam" id="PF14246">
    <property type="entry name" value="TetR_C_7"/>
    <property type="match status" value="1"/>
</dbReference>
<dbReference type="InterPro" id="IPR036271">
    <property type="entry name" value="Tet_transcr_reg_TetR-rel_C_sf"/>
</dbReference>
<evidence type="ECO:0000313" key="6">
    <source>
        <dbReference type="EMBL" id="OYQ20125.1"/>
    </source>
</evidence>
<keyword evidence="3" id="KW-0804">Transcription</keyword>
<gene>
    <name evidence="6" type="ORF">CHR90_05295</name>
</gene>
<dbReference type="FunFam" id="1.10.10.60:FF:000141">
    <property type="entry name" value="TetR family transcriptional regulator"/>
    <property type="match status" value="1"/>
</dbReference>
<feature type="DNA-binding region" description="H-T-H motif" evidence="4">
    <location>
        <begin position="48"/>
        <end position="67"/>
    </location>
</feature>
<dbReference type="GO" id="GO:0003700">
    <property type="term" value="F:DNA-binding transcription factor activity"/>
    <property type="evidence" value="ECO:0007669"/>
    <property type="project" value="TreeGrafter"/>
</dbReference>
<dbReference type="Gene3D" id="1.10.357.10">
    <property type="entry name" value="Tetracycline Repressor, domain 2"/>
    <property type="match status" value="1"/>
</dbReference>
<name>A0A255XUN4_9PROT</name>
<evidence type="ECO:0000256" key="2">
    <source>
        <dbReference type="ARBA" id="ARBA00023125"/>
    </source>
</evidence>
<accession>A0A255XUN4</accession>
<dbReference type="InterPro" id="IPR001647">
    <property type="entry name" value="HTH_TetR"/>
</dbReference>
<dbReference type="PRINTS" id="PR00455">
    <property type="entry name" value="HTHTETR"/>
</dbReference>